<evidence type="ECO:0000313" key="2">
    <source>
        <dbReference type="Proteomes" id="UP000007879"/>
    </source>
</evidence>
<dbReference type="AlphaFoldDB" id="A0AAN0J433"/>
<reference evidence="2" key="1">
    <citation type="journal article" date="2010" name="Nature">
        <title>The Amphimedon queenslandica genome and the evolution of animal complexity.</title>
        <authorList>
            <person name="Srivastava M."/>
            <person name="Simakov O."/>
            <person name="Chapman J."/>
            <person name="Fahey B."/>
            <person name="Gauthier M.E."/>
            <person name="Mitros T."/>
            <person name="Richards G.S."/>
            <person name="Conaco C."/>
            <person name="Dacre M."/>
            <person name="Hellsten U."/>
            <person name="Larroux C."/>
            <person name="Putnam N.H."/>
            <person name="Stanke M."/>
            <person name="Adamska M."/>
            <person name="Darling A."/>
            <person name="Degnan S.M."/>
            <person name="Oakley T.H."/>
            <person name="Plachetzki D.C."/>
            <person name="Zhai Y."/>
            <person name="Adamski M."/>
            <person name="Calcino A."/>
            <person name="Cummins S.F."/>
            <person name="Goodstein D.M."/>
            <person name="Harris C."/>
            <person name="Jackson D.J."/>
            <person name="Leys S.P."/>
            <person name="Shu S."/>
            <person name="Woodcroft B.J."/>
            <person name="Vervoort M."/>
            <person name="Kosik K.S."/>
            <person name="Manning G."/>
            <person name="Degnan B.M."/>
            <person name="Rokhsar D.S."/>
        </authorList>
    </citation>
    <scope>NUCLEOTIDE SEQUENCE [LARGE SCALE GENOMIC DNA]</scope>
</reference>
<evidence type="ECO:0000313" key="1">
    <source>
        <dbReference type="EnsemblMetazoa" id="XP_019851774.1"/>
    </source>
</evidence>
<dbReference type="EnsemblMetazoa" id="XM_019996215.1">
    <property type="protein sequence ID" value="XP_019851774.1"/>
    <property type="gene ID" value="LOC109581812"/>
</dbReference>
<dbReference type="EnsemblMetazoa" id="XM_019996214.1">
    <property type="protein sequence ID" value="XP_019851773.1"/>
    <property type="gene ID" value="LOC109581812"/>
</dbReference>
<keyword evidence="2" id="KW-1185">Reference proteome</keyword>
<sequence>MQWCACRCHNTFMMDPCFKQSCLSAVSDTSILHVHEAFYYYYHAFYKNCHYTIITAKDNIIPHLLDDAMEELTISAEGNQTIDEPPNLSSTPAKPSIELQVEDTGATSTTVEEDNVQILAPYHAVKSLRSIVVADENEAELDDSDDSTSLPVNEVLRVGDNITQLLPTSNDIQDFKANDPFPIQTTSASRATVADLISASSIDNDISHNEWVLGSKKLPEISNKEAWVVPNDSSTAYSSHEATSLEEETVLIEDQGGGASCLLVLPSTNWKVLREIKDGKSEIVVLPEKPFVPQEASSDYSSDTD</sequence>
<dbReference type="Proteomes" id="UP000007879">
    <property type="component" value="Unassembled WGS sequence"/>
</dbReference>
<name>A0AAN0J433_AMPQE</name>
<protein>
    <submittedName>
        <fullName evidence="1">Uncharacterized protein</fullName>
    </submittedName>
</protein>
<accession>A0AAN0J433</accession>
<dbReference type="KEGG" id="aqu:109581812"/>
<reference evidence="1" key="2">
    <citation type="submission" date="2024-06" db="UniProtKB">
        <authorList>
            <consortium name="EnsemblMetazoa"/>
        </authorList>
    </citation>
    <scope>IDENTIFICATION</scope>
</reference>
<organism evidence="1 2">
    <name type="scientific">Amphimedon queenslandica</name>
    <name type="common">Sponge</name>
    <dbReference type="NCBI Taxonomy" id="400682"/>
    <lineage>
        <taxon>Eukaryota</taxon>
        <taxon>Metazoa</taxon>
        <taxon>Porifera</taxon>
        <taxon>Demospongiae</taxon>
        <taxon>Heteroscleromorpha</taxon>
        <taxon>Haplosclerida</taxon>
        <taxon>Niphatidae</taxon>
        <taxon>Amphimedon</taxon>
    </lineage>
</organism>
<proteinExistence type="predicted"/>
<gene>
    <name evidence="1" type="primary">109581812</name>
</gene>